<evidence type="ECO:0000313" key="4">
    <source>
        <dbReference type="Proteomes" id="UP001189122"/>
    </source>
</evidence>
<dbReference type="EMBL" id="LR743604">
    <property type="protein sequence ID" value="CAA2633589.1"/>
    <property type="molecule type" value="Genomic_DNA"/>
</dbReference>
<dbReference type="InterPro" id="IPR000195">
    <property type="entry name" value="Rab-GAP-TBC_dom"/>
</dbReference>
<feature type="region of interest" description="Disordered" evidence="1">
    <location>
        <begin position="134"/>
        <end position="158"/>
    </location>
</feature>
<dbReference type="SMART" id="SM00164">
    <property type="entry name" value="TBC"/>
    <property type="match status" value="1"/>
</dbReference>
<dbReference type="Gene3D" id="1.10.8.270">
    <property type="entry name" value="putative rabgap domain of human tbc1 domain family member 14 like domains"/>
    <property type="match status" value="1"/>
</dbReference>
<dbReference type="GO" id="GO:0006886">
    <property type="term" value="P:intracellular protein transport"/>
    <property type="evidence" value="ECO:0007669"/>
    <property type="project" value="TreeGrafter"/>
</dbReference>
<dbReference type="SUPFAM" id="SSF47923">
    <property type="entry name" value="Ypt/Rab-GAP domain of gyp1p"/>
    <property type="match status" value="2"/>
</dbReference>
<protein>
    <recommendedName>
        <fullName evidence="2">Rab-GAP TBC domain-containing protein</fullName>
    </recommendedName>
</protein>
<feature type="compositionally biased region" description="Basic and acidic residues" evidence="1">
    <location>
        <begin position="149"/>
        <end position="158"/>
    </location>
</feature>
<dbReference type="PANTHER" id="PTHR22957">
    <property type="entry name" value="TBC1 DOMAIN FAMILY MEMBER GTPASE-ACTIVATING PROTEIN"/>
    <property type="match status" value="1"/>
</dbReference>
<evidence type="ECO:0000259" key="2">
    <source>
        <dbReference type="PROSITE" id="PS50086"/>
    </source>
</evidence>
<dbReference type="AlphaFoldDB" id="A0A7I8JSU1"/>
<accession>A0A7I8JSU1</accession>
<dbReference type="Gene3D" id="1.10.472.80">
    <property type="entry name" value="Ypt/Rab-GAP domain of gyp1p, domain 3"/>
    <property type="match status" value="1"/>
</dbReference>
<feature type="domain" description="Rab-GAP TBC" evidence="2">
    <location>
        <begin position="89"/>
        <end position="346"/>
    </location>
</feature>
<organism evidence="3">
    <name type="scientific">Spirodela intermedia</name>
    <name type="common">Intermediate duckweed</name>
    <dbReference type="NCBI Taxonomy" id="51605"/>
    <lineage>
        <taxon>Eukaryota</taxon>
        <taxon>Viridiplantae</taxon>
        <taxon>Streptophyta</taxon>
        <taxon>Embryophyta</taxon>
        <taxon>Tracheophyta</taxon>
        <taxon>Spermatophyta</taxon>
        <taxon>Magnoliopsida</taxon>
        <taxon>Liliopsida</taxon>
        <taxon>Araceae</taxon>
        <taxon>Lemnoideae</taxon>
        <taxon>Spirodela</taxon>
    </lineage>
</organism>
<keyword evidence="4" id="KW-1185">Reference proteome</keyword>
<dbReference type="Proteomes" id="UP001189122">
    <property type="component" value="Unassembled WGS sequence"/>
</dbReference>
<reference evidence="3 4" key="1">
    <citation type="submission" date="2019-12" db="EMBL/GenBank/DDBJ databases">
        <authorList>
            <person name="Scholz U."/>
            <person name="Mascher M."/>
            <person name="Fiebig A."/>
        </authorList>
    </citation>
    <scope>NUCLEOTIDE SEQUENCE</scope>
</reference>
<gene>
    <name evidence="3" type="ORF">SI7747_17019079</name>
</gene>
<dbReference type="GO" id="GO:0005096">
    <property type="term" value="F:GTPase activator activity"/>
    <property type="evidence" value="ECO:0007669"/>
    <property type="project" value="TreeGrafter"/>
</dbReference>
<evidence type="ECO:0000313" key="3">
    <source>
        <dbReference type="EMBL" id="CAA2633589.1"/>
    </source>
</evidence>
<name>A0A7I8JSU1_SPIIN</name>
<dbReference type="EMBL" id="CACRZD030000017">
    <property type="protein sequence ID" value="CAA6672663.1"/>
    <property type="molecule type" value="Genomic_DNA"/>
</dbReference>
<evidence type="ECO:0000256" key="1">
    <source>
        <dbReference type="SAM" id="MobiDB-lite"/>
    </source>
</evidence>
<dbReference type="PANTHER" id="PTHR22957:SF495">
    <property type="entry name" value="TBC1 DOMAIN FAMILY MEMBER 13-LIKE ISOFORM X1"/>
    <property type="match status" value="1"/>
</dbReference>
<dbReference type="Gene3D" id="1.10.10.750">
    <property type="entry name" value="Ypt/Rab-GAP domain of gyp1p, domain 1"/>
    <property type="match status" value="1"/>
</dbReference>
<dbReference type="FunFam" id="1.10.472.80:FF:000009">
    <property type="entry name" value="TBC1 domain family member 13"/>
    <property type="match status" value="1"/>
</dbReference>
<dbReference type="PROSITE" id="PS50086">
    <property type="entry name" value="TBC_RABGAP"/>
    <property type="match status" value="1"/>
</dbReference>
<sequence length="407" mass="45311">MQLGGKFKLKVRALSRHDHLGSFLPANGGPEGRDGGADSVYDFGEEMATFLADSSEVDADDQGPELDSEISQKVMNLEALQRIASRGIPWGGGMRALVWKLLLGYLPEDRDSWDGALVEKREAYAKLRSELILNPSESGGEQGGAADGPLERREIPDGDHPLCLGEDSIWHRYFQDAEIATQIDRDLERTHPNSRFFAGDSKSSRINRESMRSILLLFAKLNPAVSYVQGMNEVLAPLFYVFSSDPDAQQASDAEADSFFCFVSLLSNSVDHFCPHLDNSPKGILSTLADLSQLLKANDEELWRHLELSNKVRPQFYAFRWITLLLTQEFGLPAVIRIWDALLGNPSGVQEMLLRVCCAMLLCVRRELLEGDFMANVKLLQSYPRVDLERLLNVAGQVVTPQSRGPT</sequence>
<proteinExistence type="predicted"/>
<dbReference type="Pfam" id="PF00566">
    <property type="entry name" value="RabGAP-TBC"/>
    <property type="match status" value="1"/>
</dbReference>
<dbReference type="InterPro" id="IPR035969">
    <property type="entry name" value="Rab-GAP_TBC_sf"/>
</dbReference>